<protein>
    <submittedName>
        <fullName evidence="1">Uncharacterized protein</fullName>
    </submittedName>
</protein>
<dbReference type="Proteomes" id="UP000617979">
    <property type="component" value="Unassembled WGS sequence"/>
</dbReference>
<keyword evidence="2" id="KW-1185">Reference proteome</keyword>
<proteinExistence type="predicted"/>
<sequence>MVTDSRVSGLLYAVVMPRALLLSGHGAEEKDGAGVDLDVRRKFFCGYIGPSKRSLMI</sequence>
<organism evidence="1 2">
    <name type="scientific">Kroppenstedtia guangzhouensis</name>
    <dbReference type="NCBI Taxonomy" id="1274356"/>
    <lineage>
        <taxon>Bacteria</taxon>
        <taxon>Bacillati</taxon>
        <taxon>Bacillota</taxon>
        <taxon>Bacilli</taxon>
        <taxon>Bacillales</taxon>
        <taxon>Thermoactinomycetaceae</taxon>
        <taxon>Kroppenstedtia</taxon>
    </lineage>
</organism>
<comment type="caution">
    <text evidence="1">The sequence shown here is derived from an EMBL/GenBank/DDBJ whole genome shotgun (WGS) entry which is preliminary data.</text>
</comment>
<accession>A0ABQ1G723</accession>
<evidence type="ECO:0000313" key="1">
    <source>
        <dbReference type="EMBL" id="GGA37988.1"/>
    </source>
</evidence>
<name>A0ABQ1G723_9BACL</name>
<gene>
    <name evidence="1" type="ORF">GCM10007416_08660</name>
</gene>
<reference evidence="2" key="1">
    <citation type="journal article" date="2019" name="Int. J. Syst. Evol. Microbiol.">
        <title>The Global Catalogue of Microorganisms (GCM) 10K type strain sequencing project: providing services to taxonomists for standard genome sequencing and annotation.</title>
        <authorList>
            <consortium name="The Broad Institute Genomics Platform"/>
            <consortium name="The Broad Institute Genome Sequencing Center for Infectious Disease"/>
            <person name="Wu L."/>
            <person name="Ma J."/>
        </authorList>
    </citation>
    <scope>NUCLEOTIDE SEQUENCE [LARGE SCALE GENOMIC DNA]</scope>
    <source>
        <strain evidence="2">CGMCC 1.12404</strain>
    </source>
</reference>
<evidence type="ECO:0000313" key="2">
    <source>
        <dbReference type="Proteomes" id="UP000617979"/>
    </source>
</evidence>
<dbReference type="EMBL" id="BMEX01000002">
    <property type="protein sequence ID" value="GGA37988.1"/>
    <property type="molecule type" value="Genomic_DNA"/>
</dbReference>